<dbReference type="SUPFAM" id="SSF50978">
    <property type="entry name" value="WD40 repeat-like"/>
    <property type="match status" value="1"/>
</dbReference>
<sequence length="264" mass="28321">MDVRSKKPEPFAQSEDQEDELLSIVSIKGGSKVVVGTQIGILSIFNRNAGWGDCVDRVPGHPHSIDALCNLPELAGIDTSSTVLTGSSDGFVRAVEILPTKLLGVVADHGEWPVERIAIGGGTSQLTLEDSSGSKTGNRVDDDAAQEEDGVGHGSVRWWVGSVGHEEVLRLTDLEAFLHEASKDGHPDAELDESGEQNEVEDVEENDDEAEPSRQPGSGEDSDSDESDAPKAKKRKRKPEKNPLAVKKKGKNSVDAESSFFNDL</sequence>
<dbReference type="EMBL" id="JABCKI010005714">
    <property type="protein sequence ID" value="KAG5639747.1"/>
    <property type="molecule type" value="Genomic_DNA"/>
</dbReference>
<gene>
    <name evidence="2" type="ORF">H0H81_000027</name>
</gene>
<organism evidence="2 3">
    <name type="scientific">Sphagnurus paluster</name>
    <dbReference type="NCBI Taxonomy" id="117069"/>
    <lineage>
        <taxon>Eukaryota</taxon>
        <taxon>Fungi</taxon>
        <taxon>Dikarya</taxon>
        <taxon>Basidiomycota</taxon>
        <taxon>Agaricomycotina</taxon>
        <taxon>Agaricomycetes</taxon>
        <taxon>Agaricomycetidae</taxon>
        <taxon>Agaricales</taxon>
        <taxon>Tricholomatineae</taxon>
        <taxon>Lyophyllaceae</taxon>
        <taxon>Sphagnurus</taxon>
    </lineage>
</organism>
<evidence type="ECO:0008006" key="4">
    <source>
        <dbReference type="Google" id="ProtNLM"/>
    </source>
</evidence>
<dbReference type="Gene3D" id="2.130.10.10">
    <property type="entry name" value="YVTN repeat-like/Quinoprotein amine dehydrogenase"/>
    <property type="match status" value="1"/>
</dbReference>
<dbReference type="AlphaFoldDB" id="A0A9P7G388"/>
<feature type="region of interest" description="Disordered" evidence="1">
    <location>
        <begin position="184"/>
        <end position="264"/>
    </location>
</feature>
<feature type="region of interest" description="Disordered" evidence="1">
    <location>
        <begin position="124"/>
        <end position="152"/>
    </location>
</feature>
<evidence type="ECO:0000256" key="1">
    <source>
        <dbReference type="SAM" id="MobiDB-lite"/>
    </source>
</evidence>
<evidence type="ECO:0000313" key="3">
    <source>
        <dbReference type="Proteomes" id="UP000717328"/>
    </source>
</evidence>
<reference evidence="2" key="2">
    <citation type="submission" date="2021-10" db="EMBL/GenBank/DDBJ databases">
        <title>Phylogenomics reveals ancestral predisposition of the termite-cultivated fungus Termitomyces towards a domesticated lifestyle.</title>
        <authorList>
            <person name="Auxier B."/>
            <person name="Grum-Grzhimaylo A."/>
            <person name="Cardenas M.E."/>
            <person name="Lodge J.D."/>
            <person name="Laessoe T."/>
            <person name="Pedersen O."/>
            <person name="Smith M.E."/>
            <person name="Kuyper T.W."/>
            <person name="Franco-Molano E.A."/>
            <person name="Baroni T.J."/>
            <person name="Aanen D.K."/>
        </authorList>
    </citation>
    <scope>NUCLEOTIDE SEQUENCE</scope>
    <source>
        <strain evidence="2">D49</strain>
    </source>
</reference>
<keyword evidence="3" id="KW-1185">Reference proteome</keyword>
<evidence type="ECO:0000313" key="2">
    <source>
        <dbReference type="EMBL" id="KAG5639747.1"/>
    </source>
</evidence>
<comment type="caution">
    <text evidence="2">The sequence shown here is derived from an EMBL/GenBank/DDBJ whole genome shotgun (WGS) entry which is preliminary data.</text>
</comment>
<dbReference type="OrthoDB" id="2288928at2759"/>
<protein>
    <recommendedName>
        <fullName evidence="4">WD repeat-containing protein JIP5</fullName>
    </recommendedName>
</protein>
<feature type="compositionally biased region" description="Polar residues" evidence="1">
    <location>
        <begin position="124"/>
        <end position="137"/>
    </location>
</feature>
<accession>A0A9P7G388</accession>
<feature type="compositionally biased region" description="Acidic residues" evidence="1">
    <location>
        <begin position="190"/>
        <end position="210"/>
    </location>
</feature>
<dbReference type="InterPro" id="IPR015943">
    <property type="entry name" value="WD40/YVTN_repeat-like_dom_sf"/>
</dbReference>
<dbReference type="InterPro" id="IPR036322">
    <property type="entry name" value="WD40_repeat_dom_sf"/>
</dbReference>
<proteinExistence type="predicted"/>
<reference evidence="2" key="1">
    <citation type="submission" date="2021-02" db="EMBL/GenBank/DDBJ databases">
        <authorList>
            <person name="Nieuwenhuis M."/>
            <person name="Van De Peppel L.J.J."/>
        </authorList>
    </citation>
    <scope>NUCLEOTIDE SEQUENCE</scope>
    <source>
        <strain evidence="2">D49</strain>
    </source>
</reference>
<name>A0A9P7G388_9AGAR</name>
<dbReference type="Proteomes" id="UP000717328">
    <property type="component" value="Unassembled WGS sequence"/>
</dbReference>
<feature type="compositionally biased region" description="Polar residues" evidence="1">
    <location>
        <begin position="255"/>
        <end position="264"/>
    </location>
</feature>